<reference evidence="1 2" key="1">
    <citation type="journal article" date="2018" name="Sci. Rep.">
        <title>Genomic signatures of local adaptation to the degree of environmental predictability in rotifers.</title>
        <authorList>
            <person name="Franch-Gras L."/>
            <person name="Hahn C."/>
            <person name="Garcia-Roger E.M."/>
            <person name="Carmona M.J."/>
            <person name="Serra M."/>
            <person name="Gomez A."/>
        </authorList>
    </citation>
    <scope>NUCLEOTIDE SEQUENCE [LARGE SCALE GENOMIC DNA]</scope>
    <source>
        <strain evidence="1">HYR1</strain>
    </source>
</reference>
<sequence>MMNKKAHSFSRALVWVRFFWVWWAIRRYRRHSLERKTIVFVWSIRSFNSISCFDWSSSLKNPTCDQVSAFGDLPDHYIRRKQQHERH</sequence>
<evidence type="ECO:0000313" key="1">
    <source>
        <dbReference type="EMBL" id="RNA19376.1"/>
    </source>
</evidence>
<keyword evidence="2" id="KW-1185">Reference proteome</keyword>
<evidence type="ECO:0000313" key="2">
    <source>
        <dbReference type="Proteomes" id="UP000276133"/>
    </source>
</evidence>
<accession>A0A3M7R767</accession>
<protein>
    <submittedName>
        <fullName evidence="1">Uncharacterized protein</fullName>
    </submittedName>
</protein>
<name>A0A3M7R767_BRAPC</name>
<organism evidence="1 2">
    <name type="scientific">Brachionus plicatilis</name>
    <name type="common">Marine rotifer</name>
    <name type="synonym">Brachionus muelleri</name>
    <dbReference type="NCBI Taxonomy" id="10195"/>
    <lineage>
        <taxon>Eukaryota</taxon>
        <taxon>Metazoa</taxon>
        <taxon>Spiralia</taxon>
        <taxon>Gnathifera</taxon>
        <taxon>Rotifera</taxon>
        <taxon>Eurotatoria</taxon>
        <taxon>Monogononta</taxon>
        <taxon>Pseudotrocha</taxon>
        <taxon>Ploima</taxon>
        <taxon>Brachionidae</taxon>
        <taxon>Brachionus</taxon>
    </lineage>
</organism>
<proteinExistence type="predicted"/>
<dbReference type="EMBL" id="REGN01004061">
    <property type="protein sequence ID" value="RNA19376.1"/>
    <property type="molecule type" value="Genomic_DNA"/>
</dbReference>
<dbReference type="AlphaFoldDB" id="A0A3M7R767"/>
<gene>
    <name evidence="1" type="ORF">BpHYR1_021038</name>
</gene>
<comment type="caution">
    <text evidence="1">The sequence shown here is derived from an EMBL/GenBank/DDBJ whole genome shotgun (WGS) entry which is preliminary data.</text>
</comment>
<dbReference type="Proteomes" id="UP000276133">
    <property type="component" value="Unassembled WGS sequence"/>
</dbReference>